<organism evidence="1 2">
    <name type="scientific">Prorocentrum cordatum</name>
    <dbReference type="NCBI Taxonomy" id="2364126"/>
    <lineage>
        <taxon>Eukaryota</taxon>
        <taxon>Sar</taxon>
        <taxon>Alveolata</taxon>
        <taxon>Dinophyceae</taxon>
        <taxon>Prorocentrales</taxon>
        <taxon>Prorocentraceae</taxon>
        <taxon>Prorocentrum</taxon>
    </lineage>
</organism>
<name>A0ABN9RJF9_9DINO</name>
<comment type="caution">
    <text evidence="1">The sequence shown here is derived from an EMBL/GenBank/DDBJ whole genome shotgun (WGS) entry which is preliminary data.</text>
</comment>
<dbReference type="Proteomes" id="UP001189429">
    <property type="component" value="Unassembled WGS sequence"/>
</dbReference>
<reference evidence="1" key="1">
    <citation type="submission" date="2023-10" db="EMBL/GenBank/DDBJ databases">
        <authorList>
            <person name="Chen Y."/>
            <person name="Shah S."/>
            <person name="Dougan E. K."/>
            <person name="Thang M."/>
            <person name="Chan C."/>
        </authorList>
    </citation>
    <scope>NUCLEOTIDE SEQUENCE [LARGE SCALE GENOMIC DNA]</scope>
</reference>
<evidence type="ECO:0008006" key="3">
    <source>
        <dbReference type="Google" id="ProtNLM"/>
    </source>
</evidence>
<evidence type="ECO:0000313" key="2">
    <source>
        <dbReference type="Proteomes" id="UP001189429"/>
    </source>
</evidence>
<sequence>MRQFLEGYSGICNFNYKLREGGGMCILEANPRIGADLAGDVPRERARELFELLDSRCGGRGGARAACDGASRDALRARAPCPV</sequence>
<dbReference type="EMBL" id="CAUYUJ010006814">
    <property type="protein sequence ID" value="CAK0818763.1"/>
    <property type="molecule type" value="Genomic_DNA"/>
</dbReference>
<keyword evidence="2" id="KW-1185">Reference proteome</keyword>
<accession>A0ABN9RJF9</accession>
<evidence type="ECO:0000313" key="1">
    <source>
        <dbReference type="EMBL" id="CAK0818763.1"/>
    </source>
</evidence>
<feature type="non-terminal residue" evidence="1">
    <location>
        <position position="83"/>
    </location>
</feature>
<proteinExistence type="predicted"/>
<gene>
    <name evidence="1" type="ORF">PCOR1329_LOCUS20919</name>
</gene>
<protein>
    <recommendedName>
        <fullName evidence="3">ATP-grasp domain-containing protein</fullName>
    </recommendedName>
</protein>